<dbReference type="Gene3D" id="3.90.1170.30">
    <property type="entry name" value="Pyrimidine nucleoside phosphorylase-like, C-terminal domain"/>
    <property type="match status" value="1"/>
</dbReference>
<comment type="caution">
    <text evidence="2">The sequence shown here is derived from an EMBL/GenBank/DDBJ whole genome shotgun (WGS) entry which is preliminary data.</text>
</comment>
<accession>X1BH74</accession>
<name>X1BH74_9ZZZZ</name>
<dbReference type="GO" id="GO:0016763">
    <property type="term" value="F:pentosyltransferase activity"/>
    <property type="evidence" value="ECO:0007669"/>
    <property type="project" value="InterPro"/>
</dbReference>
<dbReference type="InterPro" id="IPR036566">
    <property type="entry name" value="PYNP-like_C_sf"/>
</dbReference>
<reference evidence="2" key="1">
    <citation type="journal article" date="2014" name="Front. Microbiol.">
        <title>High frequency of phylogenetically diverse reductive dehalogenase-homologous genes in deep subseafloor sedimentary metagenomes.</title>
        <authorList>
            <person name="Kawai M."/>
            <person name="Futagami T."/>
            <person name="Toyoda A."/>
            <person name="Takaki Y."/>
            <person name="Nishi S."/>
            <person name="Hori S."/>
            <person name="Arai W."/>
            <person name="Tsubouchi T."/>
            <person name="Morono Y."/>
            <person name="Uchiyama I."/>
            <person name="Ito T."/>
            <person name="Fujiyama A."/>
            <person name="Inagaki F."/>
            <person name="Takami H."/>
        </authorList>
    </citation>
    <scope>NUCLEOTIDE SEQUENCE</scope>
    <source>
        <strain evidence="2">Expedition CK06-06</strain>
    </source>
</reference>
<evidence type="ECO:0000313" key="2">
    <source>
        <dbReference type="EMBL" id="GAG95279.1"/>
    </source>
</evidence>
<dbReference type="GO" id="GO:0006213">
    <property type="term" value="P:pyrimidine nucleoside metabolic process"/>
    <property type="evidence" value="ECO:0007669"/>
    <property type="project" value="InterPro"/>
</dbReference>
<dbReference type="SUPFAM" id="SSF54680">
    <property type="entry name" value="Pyrimidine nucleoside phosphorylase C-terminal domain"/>
    <property type="match status" value="1"/>
</dbReference>
<sequence>MHEKVHAKVEVGQPLFTVHAKSKGELEYALDFVKSDGELIQIKEG</sequence>
<organism evidence="2">
    <name type="scientific">marine sediment metagenome</name>
    <dbReference type="NCBI Taxonomy" id="412755"/>
    <lineage>
        <taxon>unclassified sequences</taxon>
        <taxon>metagenomes</taxon>
        <taxon>ecological metagenomes</taxon>
    </lineage>
</organism>
<dbReference type="EMBL" id="BART01027619">
    <property type="protein sequence ID" value="GAG95279.1"/>
    <property type="molecule type" value="Genomic_DNA"/>
</dbReference>
<gene>
    <name evidence="2" type="ORF">S01H4_48925</name>
</gene>
<protein>
    <submittedName>
        <fullName evidence="2">Uncharacterized protein</fullName>
    </submittedName>
</protein>
<dbReference type="AlphaFoldDB" id="X1BH74"/>
<evidence type="ECO:0000256" key="1">
    <source>
        <dbReference type="ARBA" id="ARBA00022679"/>
    </source>
</evidence>
<keyword evidence="1" id="KW-0808">Transferase</keyword>
<proteinExistence type="predicted"/>